<dbReference type="AlphaFoldDB" id="A0A0H1BNC0"/>
<keyword evidence="2" id="KW-1185">Reference proteome</keyword>
<protein>
    <submittedName>
        <fullName evidence="1">Uncharacterized protein</fullName>
    </submittedName>
</protein>
<gene>
    <name evidence="1" type="ORF">EMPG_12188</name>
</gene>
<reference evidence="2" key="1">
    <citation type="journal article" date="2015" name="PLoS Genet.">
        <title>The dynamic genome and transcriptome of the human fungal pathogen Blastomyces and close relative Emmonsia.</title>
        <authorList>
            <person name="Munoz J.F."/>
            <person name="Gauthier G.M."/>
            <person name="Desjardins C.A."/>
            <person name="Gallo J.E."/>
            <person name="Holder J."/>
            <person name="Sullivan T.D."/>
            <person name="Marty A.J."/>
            <person name="Carmen J.C."/>
            <person name="Chen Z."/>
            <person name="Ding L."/>
            <person name="Gujja S."/>
            <person name="Magrini V."/>
            <person name="Misas E."/>
            <person name="Mitreva M."/>
            <person name="Priest M."/>
            <person name="Saif S."/>
            <person name="Whiston E.A."/>
            <person name="Young S."/>
            <person name="Zeng Q."/>
            <person name="Goldman W.E."/>
            <person name="Mardis E.R."/>
            <person name="Taylor J.W."/>
            <person name="McEwen J.G."/>
            <person name="Clay O.K."/>
            <person name="Klein B.S."/>
            <person name="Cuomo C.A."/>
        </authorList>
    </citation>
    <scope>NUCLEOTIDE SEQUENCE [LARGE SCALE GENOMIC DNA]</scope>
    <source>
        <strain evidence="2">UAMH 139</strain>
    </source>
</reference>
<organism evidence="1 2">
    <name type="scientific">Blastomyces silverae</name>
    <dbReference type="NCBI Taxonomy" id="2060906"/>
    <lineage>
        <taxon>Eukaryota</taxon>
        <taxon>Fungi</taxon>
        <taxon>Dikarya</taxon>
        <taxon>Ascomycota</taxon>
        <taxon>Pezizomycotina</taxon>
        <taxon>Eurotiomycetes</taxon>
        <taxon>Eurotiomycetidae</taxon>
        <taxon>Onygenales</taxon>
        <taxon>Ajellomycetaceae</taxon>
        <taxon>Blastomyces</taxon>
    </lineage>
</organism>
<feature type="non-terminal residue" evidence="1">
    <location>
        <position position="55"/>
    </location>
</feature>
<feature type="non-terminal residue" evidence="1">
    <location>
        <position position="1"/>
    </location>
</feature>
<evidence type="ECO:0000313" key="1">
    <source>
        <dbReference type="EMBL" id="KLJ12820.1"/>
    </source>
</evidence>
<dbReference type="Proteomes" id="UP000053573">
    <property type="component" value="Unassembled WGS sequence"/>
</dbReference>
<accession>A0A0H1BNC0</accession>
<name>A0A0H1BNC0_9EURO</name>
<comment type="caution">
    <text evidence="1">The sequence shown here is derived from an EMBL/GenBank/DDBJ whole genome shotgun (WGS) entry which is preliminary data.</text>
</comment>
<evidence type="ECO:0000313" key="2">
    <source>
        <dbReference type="Proteomes" id="UP000053573"/>
    </source>
</evidence>
<proteinExistence type="predicted"/>
<dbReference type="EMBL" id="LDEV01000689">
    <property type="protein sequence ID" value="KLJ12820.1"/>
    <property type="molecule type" value="Genomic_DNA"/>
</dbReference>
<sequence>VMDGRLEMGLIDVIDEHASQLGRRRRRERNVICLLALRWCDMVGLEEGDGEQIKA</sequence>